<feature type="region of interest" description="Disordered" evidence="1">
    <location>
        <begin position="153"/>
        <end position="250"/>
    </location>
</feature>
<evidence type="ECO:0000313" key="3">
    <source>
        <dbReference type="Proteomes" id="UP001446871"/>
    </source>
</evidence>
<feature type="compositionally biased region" description="Basic and acidic residues" evidence="1">
    <location>
        <begin position="163"/>
        <end position="187"/>
    </location>
</feature>
<dbReference type="EMBL" id="JAQQWM010000004">
    <property type="protein sequence ID" value="KAK8067685.1"/>
    <property type="molecule type" value="Genomic_DNA"/>
</dbReference>
<comment type="caution">
    <text evidence="2">The sequence shown here is derived from an EMBL/GenBank/DDBJ whole genome shotgun (WGS) entry which is preliminary data.</text>
</comment>
<protein>
    <submittedName>
        <fullName evidence="2">Uncharacterized protein</fullName>
    </submittedName>
</protein>
<feature type="region of interest" description="Disordered" evidence="1">
    <location>
        <begin position="327"/>
        <end position="378"/>
    </location>
</feature>
<name>A0ABR1VBR8_9PEZI</name>
<organism evidence="2 3">
    <name type="scientific">Apiospora saccharicola</name>
    <dbReference type="NCBI Taxonomy" id="335842"/>
    <lineage>
        <taxon>Eukaryota</taxon>
        <taxon>Fungi</taxon>
        <taxon>Dikarya</taxon>
        <taxon>Ascomycota</taxon>
        <taxon>Pezizomycotina</taxon>
        <taxon>Sordariomycetes</taxon>
        <taxon>Xylariomycetidae</taxon>
        <taxon>Amphisphaeriales</taxon>
        <taxon>Apiosporaceae</taxon>
        <taxon>Apiospora</taxon>
    </lineage>
</organism>
<feature type="compositionally biased region" description="Acidic residues" evidence="1">
    <location>
        <begin position="330"/>
        <end position="349"/>
    </location>
</feature>
<proteinExistence type="predicted"/>
<reference evidence="2 3" key="1">
    <citation type="submission" date="2023-01" db="EMBL/GenBank/DDBJ databases">
        <title>Analysis of 21 Apiospora genomes using comparative genomics revels a genus with tremendous synthesis potential of carbohydrate active enzymes and secondary metabolites.</title>
        <authorList>
            <person name="Sorensen T."/>
        </authorList>
    </citation>
    <scope>NUCLEOTIDE SEQUENCE [LARGE SCALE GENOMIC DNA]</scope>
    <source>
        <strain evidence="2 3">CBS 83171</strain>
    </source>
</reference>
<keyword evidence="3" id="KW-1185">Reference proteome</keyword>
<dbReference type="Proteomes" id="UP001446871">
    <property type="component" value="Unassembled WGS sequence"/>
</dbReference>
<evidence type="ECO:0000256" key="1">
    <source>
        <dbReference type="SAM" id="MobiDB-lite"/>
    </source>
</evidence>
<gene>
    <name evidence="2" type="ORF">PG996_006797</name>
</gene>
<sequence>MWSSNPFNSQRSVFSAAPRHQNHPSFGSSPLPSFYGAAAGRRNDDVVTQYSSSRLVKSVFARARTQHLPASQLVGRPICHPGEMRSPYYAADRIVAGNSADDTPLPKMAPRAQIQTSLTPPSYAPPTALAARTLGMDDASVQSLLVRNRLQDDERRRRKIRKQREAMAEQARRAREAAEKREETEKDKRRRPPPLGPGKHPMGASRLRSVLKRRSHDNDMYWGPSPSALTSDNSTKKNRNVTFHPDETLGQDEYGEWVPHRETSVADYEMRCSPAPSAAHYRDHKAMRHERAAVLMQERLKRVELNGGYERDFGIQQERIRCEIMKGHENEDEESEHEDDEQQDGDEAGEEGHDARRRRKAKGVVLLGLQGVDSEGAR</sequence>
<evidence type="ECO:0000313" key="2">
    <source>
        <dbReference type="EMBL" id="KAK8067685.1"/>
    </source>
</evidence>
<accession>A0ABR1VBR8</accession>